<dbReference type="NCBIfam" id="TIGR01140">
    <property type="entry name" value="L_thr_O3P_dcar"/>
    <property type="match status" value="1"/>
</dbReference>
<name>A0A0V8JID0_9BACI</name>
<evidence type="ECO:0000256" key="8">
    <source>
        <dbReference type="ARBA" id="ARBA00029996"/>
    </source>
</evidence>
<keyword evidence="6" id="KW-0663">Pyridoxal phosphate</keyword>
<dbReference type="Pfam" id="PF00155">
    <property type="entry name" value="Aminotran_1_2"/>
    <property type="match status" value="1"/>
</dbReference>
<dbReference type="EC" id="4.1.1.81" evidence="4"/>
<keyword evidence="12" id="KW-1185">Reference proteome</keyword>
<dbReference type="InterPro" id="IPR004839">
    <property type="entry name" value="Aminotransferase_I/II_large"/>
</dbReference>
<evidence type="ECO:0000256" key="7">
    <source>
        <dbReference type="ARBA" id="ARBA00023239"/>
    </source>
</evidence>
<evidence type="ECO:0000256" key="5">
    <source>
        <dbReference type="ARBA" id="ARBA00022573"/>
    </source>
</evidence>
<dbReference type="UniPathway" id="UPA00148"/>
<keyword evidence="7" id="KW-0456">Lyase</keyword>
<dbReference type="CDD" id="cd00609">
    <property type="entry name" value="AAT_like"/>
    <property type="match status" value="1"/>
</dbReference>
<gene>
    <name evidence="11" type="ORF">AS180_17040</name>
</gene>
<sequence length="360" mass="40849">MALPTHGANPAIFLEAIGQNAERSFIDFSVNTNPLGAPNIINENWDELREIAFSYPDPDVKKLTGLIATYHKLTSNEVLVTNGAAEAFFLLASIFSNEKVGILQPTFIEYEQASLAHGCEIIHISLEETDNWNWNMSEIKQKLPILKVIWICHPNNPTGRMYDINEWEELIDLAHREKTYLVVDEAFIDFVKGAFSFDRWIQKYPYLIIVRSMTKMFNIAGVRLGYVLAHQGIITKLMQKQPPWSVNGMAQQIGRWCLSEAEFVNKTVEYIDTERKRVTNELQKLGFTISQSATNYYLCSIPESYTSAGWLSFLAQEGIVARHTENFLGLNGRYVRLAVKTQAENDQLISVLKKGVGLSC</sequence>
<dbReference type="EMBL" id="LNQP01000069">
    <property type="protein sequence ID" value="KSU86730.1"/>
    <property type="molecule type" value="Genomic_DNA"/>
</dbReference>
<evidence type="ECO:0000313" key="12">
    <source>
        <dbReference type="Proteomes" id="UP000053681"/>
    </source>
</evidence>
<feature type="domain" description="Aminotransferase class I/classII large" evidence="10">
    <location>
        <begin position="25"/>
        <end position="351"/>
    </location>
</feature>
<comment type="cofactor">
    <cofactor evidence="1">
        <name>pyridoxal 5'-phosphate</name>
        <dbReference type="ChEBI" id="CHEBI:597326"/>
    </cofactor>
</comment>
<organism evidence="11 12">
    <name type="scientific">Priestia veravalensis</name>
    <dbReference type="NCBI Taxonomy" id="1414648"/>
    <lineage>
        <taxon>Bacteria</taxon>
        <taxon>Bacillati</taxon>
        <taxon>Bacillota</taxon>
        <taxon>Bacilli</taxon>
        <taxon>Bacillales</taxon>
        <taxon>Bacillaceae</taxon>
        <taxon>Priestia</taxon>
    </lineage>
</organism>
<proteinExistence type="predicted"/>
<comment type="catalytic activity">
    <reaction evidence="9">
        <text>O-phospho-L-threonine + H(+) = (R)-1-aminopropan-2-yl phosphate + CO2</text>
        <dbReference type="Rhea" id="RHEA:11492"/>
        <dbReference type="ChEBI" id="CHEBI:15378"/>
        <dbReference type="ChEBI" id="CHEBI:16526"/>
        <dbReference type="ChEBI" id="CHEBI:58563"/>
        <dbReference type="ChEBI" id="CHEBI:58675"/>
        <dbReference type="EC" id="4.1.1.81"/>
    </reaction>
</comment>
<evidence type="ECO:0000256" key="9">
    <source>
        <dbReference type="ARBA" id="ARBA00048531"/>
    </source>
</evidence>
<dbReference type="RefSeq" id="WP_061785035.1">
    <property type="nucleotide sequence ID" value="NZ_KQ758684.1"/>
</dbReference>
<dbReference type="InterPro" id="IPR005860">
    <property type="entry name" value="CobD"/>
</dbReference>
<evidence type="ECO:0000256" key="6">
    <source>
        <dbReference type="ARBA" id="ARBA00022898"/>
    </source>
</evidence>
<dbReference type="PANTHER" id="PTHR42885:SF1">
    <property type="entry name" value="THREONINE-PHOSPHATE DECARBOXYLASE"/>
    <property type="match status" value="1"/>
</dbReference>
<evidence type="ECO:0000313" key="11">
    <source>
        <dbReference type="EMBL" id="KSU86730.1"/>
    </source>
</evidence>
<dbReference type="Proteomes" id="UP000053681">
    <property type="component" value="Unassembled WGS sequence"/>
</dbReference>
<dbReference type="PANTHER" id="PTHR42885">
    <property type="entry name" value="HISTIDINOL-PHOSPHATE AMINOTRANSFERASE-RELATED"/>
    <property type="match status" value="1"/>
</dbReference>
<dbReference type="GO" id="GO:0048472">
    <property type="term" value="F:threonine-phosphate decarboxylase activity"/>
    <property type="evidence" value="ECO:0007669"/>
    <property type="project" value="UniProtKB-EC"/>
</dbReference>
<dbReference type="GO" id="GO:0030170">
    <property type="term" value="F:pyridoxal phosphate binding"/>
    <property type="evidence" value="ECO:0007669"/>
    <property type="project" value="InterPro"/>
</dbReference>
<comment type="pathway">
    <text evidence="3">Cofactor biosynthesis; adenosylcobalamin biosynthesis.</text>
</comment>
<dbReference type="InterPro" id="IPR015422">
    <property type="entry name" value="PyrdxlP-dep_Trfase_small"/>
</dbReference>
<dbReference type="GO" id="GO:0009236">
    <property type="term" value="P:cobalamin biosynthetic process"/>
    <property type="evidence" value="ECO:0007669"/>
    <property type="project" value="UniProtKB-UniPathway"/>
</dbReference>
<evidence type="ECO:0000256" key="1">
    <source>
        <dbReference type="ARBA" id="ARBA00001933"/>
    </source>
</evidence>
<evidence type="ECO:0000256" key="2">
    <source>
        <dbReference type="ARBA" id="ARBA00003444"/>
    </source>
</evidence>
<reference evidence="11 12" key="1">
    <citation type="submission" date="2015-11" db="EMBL/GenBank/DDBJ databases">
        <title>Bacillus caseinolyticus sp nov.</title>
        <authorList>
            <person name="Dastager S.G."/>
            <person name="Mawlankar R."/>
        </authorList>
    </citation>
    <scope>NUCLEOTIDE SEQUENCE [LARGE SCALE GENOMIC DNA]</scope>
    <source>
        <strain evidence="11 12">SGD-V-76</strain>
    </source>
</reference>
<keyword evidence="5" id="KW-0169">Cobalamin biosynthesis</keyword>
<dbReference type="Gene3D" id="3.40.640.10">
    <property type="entry name" value="Type I PLP-dependent aspartate aminotransferase-like (Major domain)"/>
    <property type="match status" value="1"/>
</dbReference>
<dbReference type="InterPro" id="IPR015424">
    <property type="entry name" value="PyrdxlP-dep_Trfase"/>
</dbReference>
<dbReference type="InterPro" id="IPR015421">
    <property type="entry name" value="PyrdxlP-dep_Trfase_major"/>
</dbReference>
<evidence type="ECO:0000256" key="4">
    <source>
        <dbReference type="ARBA" id="ARBA00012285"/>
    </source>
</evidence>
<accession>A0A0V8JID0</accession>
<dbReference type="AlphaFoldDB" id="A0A0V8JID0"/>
<protein>
    <recommendedName>
        <fullName evidence="4">threonine-phosphate decarboxylase</fullName>
        <ecNumber evidence="4">4.1.1.81</ecNumber>
    </recommendedName>
    <alternativeName>
        <fullName evidence="8">L-threonine-O-3-phosphate decarboxylase</fullName>
    </alternativeName>
</protein>
<dbReference type="Gene3D" id="3.90.1150.10">
    <property type="entry name" value="Aspartate Aminotransferase, domain 1"/>
    <property type="match status" value="1"/>
</dbReference>
<comment type="caution">
    <text evidence="11">The sequence shown here is derived from an EMBL/GenBank/DDBJ whole genome shotgun (WGS) entry which is preliminary data.</text>
</comment>
<comment type="function">
    <text evidence="2">Decarboxylates L-threonine-O-3-phosphate to yield (R)-1-amino-2-propanol O-2-phosphate, the precursor for the linkage between the nucleotide loop and the corrin ring in cobalamin.</text>
</comment>
<dbReference type="SUPFAM" id="SSF53383">
    <property type="entry name" value="PLP-dependent transferases"/>
    <property type="match status" value="1"/>
</dbReference>
<evidence type="ECO:0000259" key="10">
    <source>
        <dbReference type="Pfam" id="PF00155"/>
    </source>
</evidence>
<evidence type="ECO:0000256" key="3">
    <source>
        <dbReference type="ARBA" id="ARBA00004953"/>
    </source>
</evidence>